<feature type="domain" description="Cupin type-2" evidence="1">
    <location>
        <begin position="59"/>
        <end position="116"/>
    </location>
</feature>
<dbReference type="Proteomes" id="UP000078316">
    <property type="component" value="Unassembled WGS sequence"/>
</dbReference>
<evidence type="ECO:0000259" key="1">
    <source>
        <dbReference type="Pfam" id="PF07883"/>
    </source>
</evidence>
<gene>
    <name evidence="2" type="ORF">A5481_24990</name>
</gene>
<dbReference type="STRING" id="427683.A5481_24990"/>
<sequence length="132" mass="14522">MWANHAPDRQPPSTASLFAGLPATAEADERIDILMQAPQARIERIVSTGQASPPGFWYDQPWDEWVVLLAGCAGLRLDGETESRRLGPGDHLTIPAHRRHRVEWTSPDRATVWLAVHLAPVDQPSTATDSPS</sequence>
<organism evidence="2 3">
    <name type="scientific">Methylobacterium platani</name>
    <dbReference type="NCBI Taxonomy" id="427683"/>
    <lineage>
        <taxon>Bacteria</taxon>
        <taxon>Pseudomonadati</taxon>
        <taxon>Pseudomonadota</taxon>
        <taxon>Alphaproteobacteria</taxon>
        <taxon>Hyphomicrobiales</taxon>
        <taxon>Methylobacteriaceae</taxon>
        <taxon>Methylobacterium</taxon>
    </lineage>
</organism>
<dbReference type="Pfam" id="PF07883">
    <property type="entry name" value="Cupin_2"/>
    <property type="match status" value="1"/>
</dbReference>
<dbReference type="Gene3D" id="2.60.120.10">
    <property type="entry name" value="Jelly Rolls"/>
    <property type="match status" value="1"/>
</dbReference>
<proteinExistence type="predicted"/>
<dbReference type="SUPFAM" id="SSF51182">
    <property type="entry name" value="RmlC-like cupins"/>
    <property type="match status" value="1"/>
</dbReference>
<evidence type="ECO:0000313" key="3">
    <source>
        <dbReference type="Proteomes" id="UP000078316"/>
    </source>
</evidence>
<dbReference type="CDD" id="cd06981">
    <property type="entry name" value="cupin_reut_a1446"/>
    <property type="match status" value="1"/>
</dbReference>
<evidence type="ECO:0000313" key="2">
    <source>
        <dbReference type="EMBL" id="OAS19385.1"/>
    </source>
</evidence>
<protein>
    <submittedName>
        <fullName evidence="2">Cupin</fullName>
    </submittedName>
</protein>
<dbReference type="AlphaFoldDB" id="A0A179S3N3"/>
<comment type="caution">
    <text evidence="2">The sequence shown here is derived from an EMBL/GenBank/DDBJ whole genome shotgun (WGS) entry which is preliminary data.</text>
</comment>
<dbReference type="EMBL" id="LWHQ01000052">
    <property type="protein sequence ID" value="OAS19385.1"/>
    <property type="molecule type" value="Genomic_DNA"/>
</dbReference>
<dbReference type="InterPro" id="IPR011051">
    <property type="entry name" value="RmlC_Cupin_sf"/>
</dbReference>
<accession>A0A179S3N3</accession>
<dbReference type="InterPro" id="IPR014710">
    <property type="entry name" value="RmlC-like_jellyroll"/>
</dbReference>
<reference evidence="2 3" key="1">
    <citation type="submission" date="2016-04" db="EMBL/GenBank/DDBJ databases">
        <authorList>
            <person name="Evans L.H."/>
            <person name="Alamgir A."/>
            <person name="Owens N."/>
            <person name="Weber N.D."/>
            <person name="Virtaneva K."/>
            <person name="Barbian K."/>
            <person name="Babar A."/>
            <person name="Rosenke K."/>
        </authorList>
    </citation>
    <scope>NUCLEOTIDE SEQUENCE [LARGE SCALE GENOMIC DNA]</scope>
    <source>
        <strain evidence="2 3">PMB02</strain>
    </source>
</reference>
<dbReference type="InterPro" id="IPR013096">
    <property type="entry name" value="Cupin_2"/>
</dbReference>
<name>A0A179S3N3_9HYPH</name>